<sequence length="259" mass="28812">MALSTYVLHLPQVANARLAAAAATSRIACSSFAGFKGSMPHVQRGSLSSSSSLSFVSRNLKIRLPSATNTPTKDLSSELQETENIHVENTPIKLWEVCPEPVRKFPWQKAGERVIHHLFQPILGVAKRLLIPILAVTFLMEASYCIAQNKELFIPIGLLAGSVFAEILKETALELSQNLKEGGFPWHLLAMALIFSLIKFLGPFYPYWGGILLPHFANGGLWQTIWLTRNWHKNQSQTTEVERNGENTISESDLKTGYL</sequence>
<name>A9NNS5_PICSI</name>
<protein>
    <submittedName>
        <fullName evidence="2">Uncharacterized protein</fullName>
    </submittedName>
</protein>
<feature type="region of interest" description="Disordered" evidence="1">
    <location>
        <begin position="237"/>
        <end position="259"/>
    </location>
</feature>
<accession>A9NNS5</accession>
<evidence type="ECO:0000313" key="2">
    <source>
        <dbReference type="EMBL" id="ABK22286.1"/>
    </source>
</evidence>
<dbReference type="PANTHER" id="PTHR36000:SF2">
    <property type="entry name" value="DEFECTIVE 1273 PROTEIN, PUTATIVE-RELATED"/>
    <property type="match status" value="1"/>
</dbReference>
<evidence type="ECO:0000256" key="1">
    <source>
        <dbReference type="SAM" id="MobiDB-lite"/>
    </source>
</evidence>
<proteinExistence type="evidence at transcript level"/>
<organism evidence="2">
    <name type="scientific">Picea sitchensis</name>
    <name type="common">Sitka spruce</name>
    <name type="synonym">Pinus sitchensis</name>
    <dbReference type="NCBI Taxonomy" id="3332"/>
    <lineage>
        <taxon>Eukaryota</taxon>
        <taxon>Viridiplantae</taxon>
        <taxon>Streptophyta</taxon>
        <taxon>Embryophyta</taxon>
        <taxon>Tracheophyta</taxon>
        <taxon>Spermatophyta</taxon>
        <taxon>Pinopsida</taxon>
        <taxon>Pinidae</taxon>
        <taxon>Conifers I</taxon>
        <taxon>Pinales</taxon>
        <taxon>Pinaceae</taxon>
        <taxon>Picea</taxon>
    </lineage>
</organism>
<reference evidence="2" key="1">
    <citation type="journal article" date="2008" name="BMC Genomics">
        <title>A conifer genomics resource of 200,000 spruce (Picea spp.) ESTs and 6,464 high-quality, sequence-finished full-length cDNAs for Sitka spruce (Picea sitchensis).</title>
        <authorList>
            <person name="Ralph S.G."/>
            <person name="Chun H.J."/>
            <person name="Kolosova N."/>
            <person name="Cooper D."/>
            <person name="Oddy C."/>
            <person name="Ritland C.E."/>
            <person name="Kirkpatrick R."/>
            <person name="Moore R."/>
            <person name="Barber S."/>
            <person name="Holt R.A."/>
            <person name="Jones S.J."/>
            <person name="Marra M.A."/>
            <person name="Douglas C.J."/>
            <person name="Ritland K."/>
            <person name="Bohlmann J."/>
        </authorList>
    </citation>
    <scope>NUCLEOTIDE SEQUENCE</scope>
    <source>
        <tissue evidence="2">Bark</tissue>
    </source>
</reference>
<dbReference type="OMA" id="ELEMKWQ"/>
<dbReference type="AlphaFoldDB" id="A9NNS5"/>
<dbReference type="PANTHER" id="PTHR36000">
    <property type="entry name" value="DEFECTIVE 1273 PROTEIN, PUTATIVE-RELATED"/>
    <property type="match status" value="1"/>
</dbReference>
<dbReference type="EMBL" id="EF082935">
    <property type="protein sequence ID" value="ABK22286.1"/>
    <property type="molecule type" value="mRNA"/>
</dbReference>